<evidence type="ECO:0000313" key="4">
    <source>
        <dbReference type="EMBL" id="ANW97514.1"/>
    </source>
</evidence>
<dbReference type="EMBL" id="CP014224">
    <property type="protein sequence ID" value="ANW97514.1"/>
    <property type="molecule type" value="Genomic_DNA"/>
</dbReference>
<dbReference type="GO" id="GO:0004553">
    <property type="term" value="F:hydrolase activity, hydrolyzing O-glycosyl compounds"/>
    <property type="evidence" value="ECO:0007669"/>
    <property type="project" value="InterPro"/>
</dbReference>
<evidence type="ECO:0000256" key="1">
    <source>
        <dbReference type="ARBA" id="ARBA00006865"/>
    </source>
</evidence>
<feature type="domain" description="GH16" evidence="3">
    <location>
        <begin position="64"/>
        <end position="324"/>
    </location>
</feature>
<keyword evidence="2" id="KW-0732">Signal</keyword>
<dbReference type="SUPFAM" id="SSF49899">
    <property type="entry name" value="Concanavalin A-like lectins/glucanases"/>
    <property type="match status" value="1"/>
</dbReference>
<dbReference type="PROSITE" id="PS51257">
    <property type="entry name" value="PROKAR_LIPOPROTEIN"/>
    <property type="match status" value="1"/>
</dbReference>
<evidence type="ECO:0000259" key="3">
    <source>
        <dbReference type="PROSITE" id="PS51762"/>
    </source>
</evidence>
<protein>
    <submittedName>
        <fullName evidence="4">Beta-agarase</fullName>
    </submittedName>
</protein>
<dbReference type="STRING" id="1790137.AXE80_12645"/>
<proteinExistence type="inferred from homology"/>
<dbReference type="GO" id="GO:0005975">
    <property type="term" value="P:carbohydrate metabolic process"/>
    <property type="evidence" value="ECO:0007669"/>
    <property type="project" value="InterPro"/>
</dbReference>
<dbReference type="PROSITE" id="PS51762">
    <property type="entry name" value="GH16_2"/>
    <property type="match status" value="1"/>
</dbReference>
<dbReference type="AlphaFoldDB" id="A0A1B1Y9T5"/>
<accession>A0A1B1Y9T5</accession>
<evidence type="ECO:0000313" key="5">
    <source>
        <dbReference type="Proteomes" id="UP000092967"/>
    </source>
</evidence>
<organism evidence="4 5">
    <name type="scientific">Wenyingzhuangia fucanilytica</name>
    <dbReference type="NCBI Taxonomy" id="1790137"/>
    <lineage>
        <taxon>Bacteria</taxon>
        <taxon>Pseudomonadati</taxon>
        <taxon>Bacteroidota</taxon>
        <taxon>Flavobacteriia</taxon>
        <taxon>Flavobacteriales</taxon>
        <taxon>Flavobacteriaceae</taxon>
        <taxon>Wenyingzhuangia</taxon>
    </lineage>
</organism>
<dbReference type="InterPro" id="IPR013320">
    <property type="entry name" value="ConA-like_dom_sf"/>
</dbReference>
<sequence>MFKSKVLKKVQLLLFSVFVVSVSCASDSVAITPPDSDTDTPEDPQEEVKIIDVNKADVNYPTFVSFDDTTPTDMVWEKVEALSDEFDVWNDDKWVKTNWNYGDTPVNMVNKNSGVTDGNLWIKATWDKTSETQWFETSRVRSKTAIKFPMYTECRIKTAHISAFNTFWLNNGDINNRDEIDIIENNSNPSRESLGGFDLDEYPWQMNSQYFIVKNGVTERAKGNSSNKNLSEGNTLKGVKWNEAYHVVGAWWKDAHTVQFYLDGEPSGKVTTTQAFTLDQFLIWDLWTQDSPWVGGLPNKEELEDDTVNTMRVDWVRTWKLKSK</sequence>
<gene>
    <name evidence="4" type="ORF">AXE80_12645</name>
</gene>
<comment type="similarity">
    <text evidence="1">Belongs to the glycosyl hydrolase 16 family.</text>
</comment>
<reference evidence="4 5" key="1">
    <citation type="submission" date="2016-02" db="EMBL/GenBank/DDBJ databases">
        <authorList>
            <person name="Wen L."/>
            <person name="He K."/>
            <person name="Yang H."/>
        </authorList>
    </citation>
    <scope>NUCLEOTIDE SEQUENCE [LARGE SCALE GENOMIC DNA]</scope>
    <source>
        <strain evidence="4 5">CZ1127</strain>
    </source>
</reference>
<dbReference type="Proteomes" id="UP000092967">
    <property type="component" value="Chromosome"/>
</dbReference>
<keyword evidence="5" id="KW-1185">Reference proteome</keyword>
<feature type="chain" id="PRO_5008532635" evidence="2">
    <location>
        <begin position="26"/>
        <end position="324"/>
    </location>
</feature>
<name>A0A1B1Y9T5_9FLAO</name>
<feature type="signal peptide" evidence="2">
    <location>
        <begin position="1"/>
        <end position="25"/>
    </location>
</feature>
<evidence type="ECO:0000256" key="2">
    <source>
        <dbReference type="SAM" id="SignalP"/>
    </source>
</evidence>
<dbReference type="InterPro" id="IPR000757">
    <property type="entry name" value="Beta-glucanase-like"/>
</dbReference>
<dbReference type="OrthoDB" id="624837at2"/>
<dbReference type="Gene3D" id="2.60.120.200">
    <property type="match status" value="1"/>
</dbReference>
<dbReference type="KEGG" id="wfu:AXE80_12645"/>